<gene>
    <name evidence="4" type="ORF">A4V09_12775</name>
</gene>
<feature type="domain" description="Nudix hydrolase" evidence="3">
    <location>
        <begin position="69"/>
        <end position="196"/>
    </location>
</feature>
<evidence type="ECO:0000313" key="4">
    <source>
        <dbReference type="EMBL" id="ANU76567.1"/>
    </source>
</evidence>
<dbReference type="PANTHER" id="PTHR43046">
    <property type="entry name" value="GDP-MANNOSE MANNOSYL HYDROLASE"/>
    <property type="match status" value="1"/>
</dbReference>
<evidence type="ECO:0000259" key="3">
    <source>
        <dbReference type="PROSITE" id="PS51462"/>
    </source>
</evidence>
<dbReference type="Pfam" id="PF12535">
    <property type="entry name" value="Nudix_N"/>
    <property type="match status" value="1"/>
</dbReference>
<dbReference type="InterPro" id="IPR000086">
    <property type="entry name" value="NUDIX_hydrolase_dom"/>
</dbReference>
<dbReference type="PANTHER" id="PTHR43046:SF16">
    <property type="entry name" value="ADP-RIBOSE PYROPHOSPHATASE YJHB-RELATED"/>
    <property type="match status" value="1"/>
</dbReference>
<dbReference type="CDD" id="cd18889">
    <property type="entry name" value="NUDIX_ADPRase"/>
    <property type="match status" value="1"/>
</dbReference>
<dbReference type="KEGG" id="byl:A4V09_12775"/>
<dbReference type="STRING" id="1796616.A4V09_12775"/>
<dbReference type="Proteomes" id="UP000092574">
    <property type="component" value="Chromosome"/>
</dbReference>
<evidence type="ECO:0000256" key="2">
    <source>
        <dbReference type="ARBA" id="ARBA00022801"/>
    </source>
</evidence>
<dbReference type="Gene3D" id="3.90.79.10">
    <property type="entry name" value="Nucleoside Triphosphate Pyrophosphohydrolase"/>
    <property type="match status" value="1"/>
</dbReference>
<dbReference type="RefSeq" id="WP_065542728.1">
    <property type="nucleotide sequence ID" value="NZ_CP015405.2"/>
</dbReference>
<dbReference type="Pfam" id="PF00293">
    <property type="entry name" value="NUDIX"/>
    <property type="match status" value="1"/>
</dbReference>
<dbReference type="EMBL" id="CP015405">
    <property type="protein sequence ID" value="ANU76567.1"/>
    <property type="molecule type" value="Genomic_DNA"/>
</dbReference>
<protein>
    <submittedName>
        <fullName evidence="4">ADP-ribose pyrophosphatase</fullName>
    </submittedName>
</protein>
<proteinExistence type="predicted"/>
<keyword evidence="2" id="KW-0378">Hydrolase</keyword>
<dbReference type="PROSITE" id="PS51462">
    <property type="entry name" value="NUDIX"/>
    <property type="match status" value="1"/>
</dbReference>
<keyword evidence="5" id="KW-1185">Reference proteome</keyword>
<dbReference type="InterPro" id="IPR059176">
    <property type="entry name" value="UDP-X_N"/>
</dbReference>
<dbReference type="SUPFAM" id="SSF55811">
    <property type="entry name" value="Nudix"/>
    <property type="match status" value="1"/>
</dbReference>
<dbReference type="OrthoDB" id="9804442at2"/>
<comment type="cofactor">
    <cofactor evidence="1">
        <name>Mg(2+)</name>
        <dbReference type="ChEBI" id="CHEBI:18420"/>
    </cofactor>
</comment>
<evidence type="ECO:0000256" key="1">
    <source>
        <dbReference type="ARBA" id="ARBA00001946"/>
    </source>
</evidence>
<dbReference type="AlphaFoldDB" id="A0A1C7IA78"/>
<dbReference type="GO" id="GO:0016787">
    <property type="term" value="F:hydrolase activity"/>
    <property type="evidence" value="ECO:0007669"/>
    <property type="project" value="UniProtKB-KW"/>
</dbReference>
<sequence length="207" mass="23957">MKNESKKWLDWAVELQSLAQSALYYCKDKYDIERFERIREISAEIISEQAEMPFEKVKDLFCCEVGYQTPKMDCRAAIIEGDKILLVKENDGRWSMPGGWVDVDLSVKENTIKEVKEEAGLNVTADMVIAVQDREKHNKPLYAYKICKVFLLCTAISGHFEKNLETMDSGYFSMDELPPLAEDKNTKEQIVMCFEASKAEHWKTQFD</sequence>
<organism evidence="4 5">
    <name type="scientific">Blautia pseudococcoides</name>
    <dbReference type="NCBI Taxonomy" id="1796616"/>
    <lineage>
        <taxon>Bacteria</taxon>
        <taxon>Bacillati</taxon>
        <taxon>Bacillota</taxon>
        <taxon>Clostridia</taxon>
        <taxon>Lachnospirales</taxon>
        <taxon>Lachnospiraceae</taxon>
        <taxon>Blautia</taxon>
    </lineage>
</organism>
<accession>A0A1C7IA78</accession>
<dbReference type="InterPro" id="IPR015797">
    <property type="entry name" value="NUDIX_hydrolase-like_dom_sf"/>
</dbReference>
<name>A0A1C7IA78_9FIRM</name>
<evidence type="ECO:0000313" key="5">
    <source>
        <dbReference type="Proteomes" id="UP000092574"/>
    </source>
</evidence>
<reference evidence="4" key="1">
    <citation type="submission" date="2017-04" db="EMBL/GenBank/DDBJ databases">
        <title>Complete Genome Sequences of Twelve Strains of a Stable Defined Moderately Diverse Mouse Microbiota 2 (sDMDMm2).</title>
        <authorList>
            <person name="Uchimura Y."/>
            <person name="Wyss M."/>
            <person name="Brugiroux S."/>
            <person name="Limenitakis J.P."/>
            <person name="Stecher B."/>
            <person name="McCoy K.D."/>
            <person name="Macpherson A.J."/>
        </authorList>
    </citation>
    <scope>NUCLEOTIDE SEQUENCE</scope>
    <source>
        <strain evidence="4">YL58</strain>
    </source>
</reference>
<dbReference type="Gene3D" id="6.10.250.1120">
    <property type="match status" value="1"/>
</dbReference>